<dbReference type="PANTHER" id="PTHR43243:SF4">
    <property type="entry name" value="CATIONIC AMINO ACID TRANSPORTER 4"/>
    <property type="match status" value="1"/>
</dbReference>
<dbReference type="AlphaFoldDB" id="A0AAW9K1I2"/>
<feature type="transmembrane region" description="Helical" evidence="6">
    <location>
        <begin position="432"/>
        <end position="452"/>
    </location>
</feature>
<evidence type="ECO:0000256" key="5">
    <source>
        <dbReference type="ARBA" id="ARBA00023136"/>
    </source>
</evidence>
<keyword evidence="3 6" id="KW-0812">Transmembrane</keyword>
<evidence type="ECO:0000256" key="2">
    <source>
        <dbReference type="ARBA" id="ARBA00022448"/>
    </source>
</evidence>
<dbReference type="RefSeq" id="WP_322808285.1">
    <property type="nucleotide sequence ID" value="NZ_JAVBVO010000001.1"/>
</dbReference>
<sequence>MDYMRKKPLDPTAHHSSKLKKELKTMDLILLGLGAMVGTGIFVITGTAAAKYAGPSLIISFAIAAFSCVLSALCYAEFASRVPIAGGAYSYAYTIFGELIGWITGWLVVCEYLLANASVASGWSGYVHGFLDGLGIPFPNALRASYNAENGTYVDVIAICITFIVMFVVMQGAKKALRLNNIMVIIKFALVILFLVVGVFYVKPDNWTPFAPFGMAGITTGAAIVFFAFLGFDAVSMAAEEVENPQRDIPRGIIGSLAIATILYIGVTLVLTGMVPFSNLNVKDPVAFAMRFIDQNFVAGLISVGAILTLLTVLISMMYGLTRMIYAIGRDGLLPKGLSKVDSKTKTPKNATLVIGITSAILSGLVPLENLAQLTNIVTLMAFAIIAAGIIKLRKDFGDPKINEFKVPFVPVFPIVSMLVCFYLMIQLELSTWIVFGIWLVLGLAIYFLYGCRNSELGKNKE</sequence>
<feature type="transmembrane region" description="Helical" evidence="6">
    <location>
        <begin position="350"/>
        <end position="368"/>
    </location>
</feature>
<feature type="transmembrane region" description="Helical" evidence="6">
    <location>
        <begin position="152"/>
        <end position="170"/>
    </location>
</feature>
<dbReference type="PIRSF" id="PIRSF006060">
    <property type="entry name" value="AA_transporter"/>
    <property type="match status" value="1"/>
</dbReference>
<feature type="transmembrane region" description="Helical" evidence="6">
    <location>
        <begin position="253"/>
        <end position="277"/>
    </location>
</feature>
<feature type="transmembrane region" description="Helical" evidence="6">
    <location>
        <begin position="213"/>
        <end position="232"/>
    </location>
</feature>
<name>A0AAW9K1I2_CARML</name>
<dbReference type="EMBL" id="JAVBVO010000001">
    <property type="protein sequence ID" value="MDZ5757247.1"/>
    <property type="molecule type" value="Genomic_DNA"/>
</dbReference>
<protein>
    <submittedName>
        <fullName evidence="7">Amino acid permease</fullName>
    </submittedName>
</protein>
<feature type="transmembrane region" description="Helical" evidence="6">
    <location>
        <begin position="28"/>
        <end position="50"/>
    </location>
</feature>
<accession>A0AAW9K1I2</accession>
<dbReference type="PANTHER" id="PTHR43243">
    <property type="entry name" value="INNER MEMBRANE TRANSPORTER YGJI-RELATED"/>
    <property type="match status" value="1"/>
</dbReference>
<feature type="transmembrane region" description="Helical" evidence="6">
    <location>
        <begin position="374"/>
        <end position="393"/>
    </location>
</feature>
<comment type="subcellular location">
    <subcellularLocation>
        <location evidence="1">Membrane</location>
        <topology evidence="1">Multi-pass membrane protein</topology>
    </subcellularLocation>
</comment>
<dbReference type="Pfam" id="PF13520">
    <property type="entry name" value="AA_permease_2"/>
    <property type="match status" value="1"/>
</dbReference>
<keyword evidence="5 6" id="KW-0472">Membrane</keyword>
<feature type="transmembrane region" description="Helical" evidence="6">
    <location>
        <begin position="182"/>
        <end position="201"/>
    </location>
</feature>
<reference evidence="7" key="1">
    <citation type="submission" date="2023-08" db="EMBL/GenBank/DDBJ databases">
        <title>Genomic characterization of piscicolin 126 produced by Carnobacterium maltaromaticum CM22 strain isolated from salmon (Salmo salar).</title>
        <authorList>
            <person name="Gonzalez-Gragera E."/>
            <person name="Garcia-Lopez J.D."/>
            <person name="Teso-Perez C."/>
            <person name="Gimenez-Hernandez I."/>
            <person name="Peralta-Sanchez J.M."/>
            <person name="Valdivia E."/>
            <person name="Montalban-Lopez M."/>
            <person name="Martin-Platero A.M."/>
            <person name="Banos A."/>
            <person name="Martinez-Bueno M."/>
        </authorList>
    </citation>
    <scope>NUCLEOTIDE SEQUENCE</scope>
    <source>
        <strain evidence="7">CM22</strain>
    </source>
</reference>
<keyword evidence="2" id="KW-0813">Transport</keyword>
<feature type="transmembrane region" description="Helical" evidence="6">
    <location>
        <begin position="405"/>
        <end position="426"/>
    </location>
</feature>
<comment type="caution">
    <text evidence="7">The sequence shown here is derived from an EMBL/GenBank/DDBJ whole genome shotgun (WGS) entry which is preliminary data.</text>
</comment>
<organism evidence="7 8">
    <name type="scientific">Carnobacterium maltaromaticum</name>
    <name type="common">Carnobacterium piscicola</name>
    <dbReference type="NCBI Taxonomy" id="2751"/>
    <lineage>
        <taxon>Bacteria</taxon>
        <taxon>Bacillati</taxon>
        <taxon>Bacillota</taxon>
        <taxon>Bacilli</taxon>
        <taxon>Lactobacillales</taxon>
        <taxon>Carnobacteriaceae</taxon>
        <taxon>Carnobacterium</taxon>
    </lineage>
</organism>
<dbReference type="Gene3D" id="1.20.1740.10">
    <property type="entry name" value="Amino acid/polyamine transporter I"/>
    <property type="match status" value="1"/>
</dbReference>
<evidence type="ECO:0000313" key="7">
    <source>
        <dbReference type="EMBL" id="MDZ5757247.1"/>
    </source>
</evidence>
<dbReference type="InterPro" id="IPR002293">
    <property type="entry name" value="AA/rel_permease1"/>
</dbReference>
<dbReference type="GO" id="GO:0016020">
    <property type="term" value="C:membrane"/>
    <property type="evidence" value="ECO:0007669"/>
    <property type="project" value="UniProtKB-SubCell"/>
</dbReference>
<feature type="transmembrane region" description="Helical" evidence="6">
    <location>
        <begin position="56"/>
        <end position="76"/>
    </location>
</feature>
<evidence type="ECO:0000256" key="3">
    <source>
        <dbReference type="ARBA" id="ARBA00022692"/>
    </source>
</evidence>
<evidence type="ECO:0000313" key="8">
    <source>
        <dbReference type="Proteomes" id="UP001290462"/>
    </source>
</evidence>
<evidence type="ECO:0000256" key="4">
    <source>
        <dbReference type="ARBA" id="ARBA00022989"/>
    </source>
</evidence>
<dbReference type="GO" id="GO:0015171">
    <property type="term" value="F:amino acid transmembrane transporter activity"/>
    <property type="evidence" value="ECO:0007669"/>
    <property type="project" value="TreeGrafter"/>
</dbReference>
<feature type="transmembrane region" description="Helical" evidence="6">
    <location>
        <begin position="88"/>
        <end position="109"/>
    </location>
</feature>
<dbReference type="Proteomes" id="UP001290462">
    <property type="component" value="Unassembled WGS sequence"/>
</dbReference>
<evidence type="ECO:0000256" key="6">
    <source>
        <dbReference type="SAM" id="Phobius"/>
    </source>
</evidence>
<evidence type="ECO:0000256" key="1">
    <source>
        <dbReference type="ARBA" id="ARBA00004141"/>
    </source>
</evidence>
<feature type="transmembrane region" description="Helical" evidence="6">
    <location>
        <begin position="297"/>
        <end position="321"/>
    </location>
</feature>
<proteinExistence type="predicted"/>
<keyword evidence="4 6" id="KW-1133">Transmembrane helix</keyword>
<gene>
    <name evidence="7" type="ORF">RAK27_01090</name>
</gene>